<evidence type="ECO:0000313" key="3">
    <source>
        <dbReference type="Proteomes" id="UP000018901"/>
    </source>
</evidence>
<dbReference type="KEGG" id="bvs:BARVI_03965"/>
<reference evidence="2 3" key="1">
    <citation type="submission" date="2013-12" db="EMBL/GenBank/DDBJ databases">
        <authorList>
            <consortium name="DOE Joint Genome Institute"/>
            <person name="Eisen J."/>
            <person name="Huntemann M."/>
            <person name="Han J."/>
            <person name="Chen A."/>
            <person name="Kyrpides N."/>
            <person name="Mavromatis K."/>
            <person name="Markowitz V."/>
            <person name="Palaniappan K."/>
            <person name="Ivanova N."/>
            <person name="Schaumberg A."/>
            <person name="Pati A."/>
            <person name="Liolios K."/>
            <person name="Nordberg H.P."/>
            <person name="Cantor M.N."/>
            <person name="Hua S.X."/>
            <person name="Woyke T."/>
        </authorList>
    </citation>
    <scope>NUCLEOTIDE SEQUENCE [LARGE SCALE GENOMIC DNA]</scope>
    <source>
        <strain evidence="3">DSM 18177</strain>
    </source>
</reference>
<evidence type="ECO:0000313" key="2">
    <source>
        <dbReference type="EMBL" id="AHF13680.1"/>
    </source>
</evidence>
<keyword evidence="1" id="KW-0732">Signal</keyword>
<feature type="signal peptide" evidence="1">
    <location>
        <begin position="1"/>
        <end position="25"/>
    </location>
</feature>
<evidence type="ECO:0000256" key="1">
    <source>
        <dbReference type="SAM" id="SignalP"/>
    </source>
</evidence>
<dbReference type="AlphaFoldDB" id="W0ESB6"/>
<dbReference type="Proteomes" id="UP000018901">
    <property type="component" value="Chromosome"/>
</dbReference>
<name>W0ESB6_9BACT</name>
<organism evidence="2 3">
    <name type="scientific">Barnesiella viscericola DSM 18177</name>
    <dbReference type="NCBI Taxonomy" id="880074"/>
    <lineage>
        <taxon>Bacteria</taxon>
        <taxon>Pseudomonadati</taxon>
        <taxon>Bacteroidota</taxon>
        <taxon>Bacteroidia</taxon>
        <taxon>Bacteroidales</taxon>
        <taxon>Barnesiellaceae</taxon>
        <taxon>Barnesiella</taxon>
    </lineage>
</organism>
<gene>
    <name evidence="2" type="ORF">BARVI_03965</name>
</gene>
<feature type="chain" id="PRO_5004787861" description="Fibronectin type-III domain-containing protein" evidence="1">
    <location>
        <begin position="26"/>
        <end position="732"/>
    </location>
</feature>
<dbReference type="NCBIfam" id="NF038128">
    <property type="entry name" value="choice_anch_J"/>
    <property type="match status" value="1"/>
</dbReference>
<dbReference type="EMBL" id="CP007034">
    <property type="protein sequence ID" value="AHF13680.1"/>
    <property type="molecule type" value="Genomic_DNA"/>
</dbReference>
<dbReference type="RefSeq" id="WP_025277955.1">
    <property type="nucleotide sequence ID" value="NZ_CP007034.1"/>
</dbReference>
<dbReference type="HOGENOM" id="CLU_378413_0_0_10"/>
<accession>W0ESB6</accession>
<evidence type="ECO:0008006" key="4">
    <source>
        <dbReference type="Google" id="ProtNLM"/>
    </source>
</evidence>
<dbReference type="Gene3D" id="2.60.120.200">
    <property type="match status" value="1"/>
</dbReference>
<proteinExistence type="predicted"/>
<dbReference type="STRING" id="880074.BARVI_03965"/>
<dbReference type="GeneID" id="90528597"/>
<dbReference type="OrthoDB" id="1054303at2"/>
<keyword evidence="3" id="KW-1185">Reference proteome</keyword>
<protein>
    <recommendedName>
        <fullName evidence="4">Fibronectin type-III domain-containing protein</fullName>
    </recommendedName>
</protein>
<sequence length="732" mass="81492">MKKNLFKGFLWSAALLLGSVNMAVAQEYNQRIAMEGVEMYGIVTFSAINQIDEMTPGMYKFGYDQQFKPDDNGVLFSRYIAGGGVYHEGKIYCNVYNDEANLSTQKPVWTILDAETYKVLYEKELPDNGVCTTKSLAYDITNDKIYGIVVDFTDSHLVEIDPATGDMTRVGDNFDRNLRFKTLVSTNNGMLYSIVIDSDVSSLYKIRKTDGKAVKVKDITAKNLLGPDDYLFNSGTEQAMFLNRSTGKAYWILESNSYTLDSEYSPIFEVNLTNAEATMVSYLSRCYQVSGAWFKEPNNGAPGIVSDFQFVTPEEGSASGSIQFRLPENDYRGNPFTDSNLKIKVVEGDKVLVDATAQAGTLFKSEELALLNDNHTVSITLSNEKGSGPTIQRTFYAGYDLPAAPTNVKLSYEGLTTTLTWEAPTIGVNGAPIDQENIYYKVIRMNGLPTAGGTQTVVAENLKECTFTETLPDDMCLYIYYIYSMYNGEEGGIAHSSDVVLGTPLNPPYGGMFTSPNDMFNYYTLIDANGDGYSWRYDGETRSAVYVYNQFLPADDWMISPPINFKKGVGYTLSFKAYSSVIDYPESMEVTFGTGRTPEEQTKQLLDIPEVPGADEDNPVTSYTLPVTVAEDGVYYYAFHVTSEKFREMLRVFDIKLDVESGINEVKSEGSLFVTTGKNSVKVENPEGQTVTIYNSNGMLIDSFTDAAYERMLYPGIYIVRGNDSVQKIIVR</sequence>